<dbReference type="EMBL" id="JBBPBN010000001">
    <property type="protein sequence ID" value="KAK9046137.1"/>
    <property type="molecule type" value="Genomic_DNA"/>
</dbReference>
<comment type="caution">
    <text evidence="1">The sequence shown here is derived from an EMBL/GenBank/DDBJ whole genome shotgun (WGS) entry which is preliminary data.</text>
</comment>
<name>A0ABR2U8U6_9ROSI</name>
<evidence type="ECO:0000313" key="2">
    <source>
        <dbReference type="Proteomes" id="UP001396334"/>
    </source>
</evidence>
<sequence>MTSSSASNSTSSSCSYGFFGTCIADVRFEFSMMHPTLMLEPTSQIDRGTITLLEERAPKNCFNRSYSSEILAIVFKSIPFYLTLDPMKLRLEWKQLEPREDMEEEEV</sequence>
<accession>A0ABR2U8U6</accession>
<protein>
    <submittedName>
        <fullName evidence="1">Uncharacterized protein</fullName>
    </submittedName>
</protein>
<keyword evidence="2" id="KW-1185">Reference proteome</keyword>
<reference evidence="1 2" key="1">
    <citation type="journal article" date="2024" name="G3 (Bethesda)">
        <title>Genome assembly of Hibiscus sabdariffa L. provides insights into metabolisms of medicinal natural products.</title>
        <authorList>
            <person name="Kim T."/>
        </authorList>
    </citation>
    <scope>NUCLEOTIDE SEQUENCE [LARGE SCALE GENOMIC DNA]</scope>
    <source>
        <strain evidence="1">TK-2024</strain>
        <tissue evidence="1">Old leaves</tissue>
    </source>
</reference>
<gene>
    <name evidence="1" type="ORF">V6N11_052037</name>
</gene>
<evidence type="ECO:0000313" key="1">
    <source>
        <dbReference type="EMBL" id="KAK9046137.1"/>
    </source>
</evidence>
<dbReference type="Proteomes" id="UP001396334">
    <property type="component" value="Unassembled WGS sequence"/>
</dbReference>
<proteinExistence type="predicted"/>
<organism evidence="1 2">
    <name type="scientific">Hibiscus sabdariffa</name>
    <name type="common">roselle</name>
    <dbReference type="NCBI Taxonomy" id="183260"/>
    <lineage>
        <taxon>Eukaryota</taxon>
        <taxon>Viridiplantae</taxon>
        <taxon>Streptophyta</taxon>
        <taxon>Embryophyta</taxon>
        <taxon>Tracheophyta</taxon>
        <taxon>Spermatophyta</taxon>
        <taxon>Magnoliopsida</taxon>
        <taxon>eudicotyledons</taxon>
        <taxon>Gunneridae</taxon>
        <taxon>Pentapetalae</taxon>
        <taxon>rosids</taxon>
        <taxon>malvids</taxon>
        <taxon>Malvales</taxon>
        <taxon>Malvaceae</taxon>
        <taxon>Malvoideae</taxon>
        <taxon>Hibiscus</taxon>
    </lineage>
</organism>